<protein>
    <recommendedName>
        <fullName evidence="1">VOC domain-containing protein</fullName>
    </recommendedName>
</protein>
<name>A0A1N7L7C4_9GAMM</name>
<dbReference type="InterPro" id="IPR004360">
    <property type="entry name" value="Glyas_Fos-R_dOase_dom"/>
</dbReference>
<proteinExistence type="predicted"/>
<dbReference type="PROSITE" id="PS51819">
    <property type="entry name" value="VOC"/>
    <property type="match status" value="1"/>
</dbReference>
<reference evidence="3" key="1">
    <citation type="submission" date="2017-01" db="EMBL/GenBank/DDBJ databases">
        <authorList>
            <person name="Varghese N."/>
            <person name="Submissions S."/>
        </authorList>
    </citation>
    <scope>NUCLEOTIDE SEQUENCE [LARGE SCALE GENOMIC DNA]</scope>
    <source>
        <strain evidence="3">DSM 22306</strain>
    </source>
</reference>
<keyword evidence="3" id="KW-1185">Reference proteome</keyword>
<dbReference type="InterPro" id="IPR037523">
    <property type="entry name" value="VOC_core"/>
</dbReference>
<organism evidence="2 3">
    <name type="scientific">Neptunomonas antarctica</name>
    <dbReference type="NCBI Taxonomy" id="619304"/>
    <lineage>
        <taxon>Bacteria</taxon>
        <taxon>Pseudomonadati</taxon>
        <taxon>Pseudomonadota</taxon>
        <taxon>Gammaproteobacteria</taxon>
        <taxon>Oceanospirillales</taxon>
        <taxon>Oceanospirillaceae</taxon>
        <taxon>Neptunomonas</taxon>
    </lineage>
</organism>
<evidence type="ECO:0000313" key="2">
    <source>
        <dbReference type="EMBL" id="SIS69580.1"/>
    </source>
</evidence>
<feature type="domain" description="VOC" evidence="1">
    <location>
        <begin position="4"/>
        <end position="128"/>
    </location>
</feature>
<dbReference type="STRING" id="619304.SAMN05421760_103280"/>
<dbReference type="PANTHER" id="PTHR46142:SF3">
    <property type="entry name" value="F18B13.24 PROTEIN"/>
    <property type="match status" value="1"/>
</dbReference>
<evidence type="ECO:0000313" key="3">
    <source>
        <dbReference type="Proteomes" id="UP000185999"/>
    </source>
</evidence>
<dbReference type="InterPro" id="IPR029068">
    <property type="entry name" value="Glyas_Bleomycin-R_OHBP_Dase"/>
</dbReference>
<dbReference type="AlphaFoldDB" id="A0A1N7L7C4"/>
<accession>A0A1N7L7C4</accession>
<dbReference type="Pfam" id="PF00903">
    <property type="entry name" value="Glyoxalase"/>
    <property type="match status" value="1"/>
</dbReference>
<dbReference type="Proteomes" id="UP000185999">
    <property type="component" value="Unassembled WGS sequence"/>
</dbReference>
<evidence type="ECO:0000259" key="1">
    <source>
        <dbReference type="PROSITE" id="PS51819"/>
    </source>
</evidence>
<dbReference type="SUPFAM" id="SSF54593">
    <property type="entry name" value="Glyoxalase/Bleomycin resistance protein/Dihydroxybiphenyl dioxygenase"/>
    <property type="match status" value="1"/>
</dbReference>
<dbReference type="Gene3D" id="3.10.180.10">
    <property type="entry name" value="2,3-Dihydroxybiphenyl 1,2-Dioxygenase, domain 1"/>
    <property type="match status" value="1"/>
</dbReference>
<dbReference type="OrthoDB" id="9804944at2"/>
<sequence>MNVSFDHLSLSAINPQRMKDFLCDLLGFEVGSRPGLPFDGYFLYAGDKDVVHIFPHRASHEQQQSEVSGVTEQNIVHHVSFYSDDFDEVMVRIATLNLNYSMNTVPDSSVKQIFVRAPENLIIEIQGVPKGL</sequence>
<dbReference type="EMBL" id="FTOE01000003">
    <property type="protein sequence ID" value="SIS69580.1"/>
    <property type="molecule type" value="Genomic_DNA"/>
</dbReference>
<gene>
    <name evidence="2" type="ORF">SAMN05421760_103280</name>
</gene>
<dbReference type="RefSeq" id="WP_054340618.1">
    <property type="nucleotide sequence ID" value="NZ_FTOE01000003.1"/>
</dbReference>
<dbReference type="PANTHER" id="PTHR46142">
    <property type="match status" value="1"/>
</dbReference>